<dbReference type="InterPro" id="IPR036942">
    <property type="entry name" value="Beta-barrel_TonB_sf"/>
</dbReference>
<comment type="subcellular location">
    <subcellularLocation>
        <location evidence="1">Cell outer membrane</location>
    </subcellularLocation>
</comment>
<evidence type="ECO:0000256" key="2">
    <source>
        <dbReference type="ARBA" id="ARBA00005722"/>
    </source>
</evidence>
<dbReference type="Gene3D" id="2.40.170.20">
    <property type="entry name" value="TonB-dependent receptor, beta-barrel domain"/>
    <property type="match status" value="1"/>
</dbReference>
<organism evidence="6 7">
    <name type="scientific">Biformimicrobium ophioploci</name>
    <dbReference type="NCBI Taxonomy" id="3036711"/>
    <lineage>
        <taxon>Bacteria</taxon>
        <taxon>Pseudomonadati</taxon>
        <taxon>Pseudomonadota</taxon>
        <taxon>Gammaproteobacteria</taxon>
        <taxon>Cellvibrionales</taxon>
        <taxon>Microbulbiferaceae</taxon>
        <taxon>Biformimicrobium</taxon>
    </lineage>
</organism>
<dbReference type="Proteomes" id="UP001224392">
    <property type="component" value="Unassembled WGS sequence"/>
</dbReference>
<comment type="caution">
    <text evidence="6">The sequence shown here is derived from an EMBL/GenBank/DDBJ whole genome shotgun (WGS) entry which is preliminary data.</text>
</comment>
<name>A0ABQ6LVV4_9GAMM</name>
<sequence length="271" mass="30076">MAVCLFGAAGVALADAPRSEWQLSLAAGTGNIENPLNGWSEQAVSVLPSVRFRRDRFFIENLNLGYTLKEGHDFYVDLLLRPNEDGFYYQFESAHEEVSSFGLLPGRGPGSAVLDATSMERDLSFLFGPSATFITRLADISFGYFQDVSEVHYGSETHLSFSKSHRLFGGAVGWKFGAVQKSTGLVEYYYHPMGEEAAVLHFALSREFPADKVLDQYFNLHLEYPLTKRLSATAVARYDKFDLDGRNPEIMGVGSAFSWFAGLRYAIGSGR</sequence>
<protein>
    <recommendedName>
        <fullName evidence="8">MipA/OmpV family protein</fullName>
    </recommendedName>
</protein>
<dbReference type="PANTHER" id="PTHR38776:SF1">
    <property type="entry name" value="MLTA-INTERACTING PROTEIN-RELATED"/>
    <property type="match status" value="1"/>
</dbReference>
<keyword evidence="7" id="KW-1185">Reference proteome</keyword>
<evidence type="ECO:0000256" key="4">
    <source>
        <dbReference type="ARBA" id="ARBA00023136"/>
    </source>
</evidence>
<dbReference type="RefSeq" id="WP_285762737.1">
    <property type="nucleotide sequence ID" value="NZ_BSYJ01000001.1"/>
</dbReference>
<evidence type="ECO:0000256" key="3">
    <source>
        <dbReference type="ARBA" id="ARBA00022729"/>
    </source>
</evidence>
<evidence type="ECO:0000256" key="1">
    <source>
        <dbReference type="ARBA" id="ARBA00004442"/>
    </source>
</evidence>
<keyword evidence="3" id="KW-0732">Signal</keyword>
<evidence type="ECO:0000313" key="7">
    <source>
        <dbReference type="Proteomes" id="UP001224392"/>
    </source>
</evidence>
<evidence type="ECO:0008006" key="8">
    <source>
        <dbReference type="Google" id="ProtNLM"/>
    </source>
</evidence>
<accession>A0ABQ6LVV4</accession>
<dbReference type="Pfam" id="PF06629">
    <property type="entry name" value="MipA"/>
    <property type="match status" value="1"/>
</dbReference>
<evidence type="ECO:0000256" key="5">
    <source>
        <dbReference type="ARBA" id="ARBA00023237"/>
    </source>
</evidence>
<gene>
    <name evidence="6" type="ORF">MNKW57_05550</name>
</gene>
<dbReference type="PANTHER" id="PTHR38776">
    <property type="entry name" value="MLTA-INTERACTING PROTEIN-RELATED"/>
    <property type="match status" value="1"/>
</dbReference>
<dbReference type="EMBL" id="BSYJ01000001">
    <property type="protein sequence ID" value="GMG86234.1"/>
    <property type="molecule type" value="Genomic_DNA"/>
</dbReference>
<proteinExistence type="inferred from homology"/>
<dbReference type="InterPro" id="IPR010583">
    <property type="entry name" value="MipA"/>
</dbReference>
<keyword evidence="5" id="KW-0998">Cell outer membrane</keyword>
<comment type="similarity">
    <text evidence="2">Belongs to the MipA/OmpV family.</text>
</comment>
<keyword evidence="4" id="KW-0472">Membrane</keyword>
<evidence type="ECO:0000313" key="6">
    <source>
        <dbReference type="EMBL" id="GMG86234.1"/>
    </source>
</evidence>
<reference evidence="6 7" key="1">
    <citation type="submission" date="2023-04" db="EMBL/GenBank/DDBJ databases">
        <title>Marinobulbifer ophiurae gen. nov., sp. Nov., isolate from tissue of brittle star Ophioplocus japonicus.</title>
        <authorList>
            <person name="Kawano K."/>
            <person name="Sawayama S."/>
            <person name="Nakagawa S."/>
        </authorList>
    </citation>
    <scope>NUCLEOTIDE SEQUENCE [LARGE SCALE GENOMIC DNA]</scope>
    <source>
        <strain evidence="6 7">NKW57</strain>
    </source>
</reference>
<dbReference type="SUPFAM" id="SSF56935">
    <property type="entry name" value="Porins"/>
    <property type="match status" value="1"/>
</dbReference>